<dbReference type="InterPro" id="IPR000926">
    <property type="entry name" value="RibA"/>
</dbReference>
<evidence type="ECO:0000256" key="10">
    <source>
        <dbReference type="ARBA" id="ARBA00049295"/>
    </source>
</evidence>
<feature type="compositionally biased region" description="Basic residues" evidence="11">
    <location>
        <begin position="418"/>
        <end position="431"/>
    </location>
</feature>
<dbReference type="PANTHER" id="PTHR21327:SF29">
    <property type="entry name" value="GTP CYCLOHYDROLASE-2"/>
    <property type="match status" value="1"/>
</dbReference>
<feature type="region of interest" description="Disordered" evidence="11">
    <location>
        <begin position="296"/>
        <end position="342"/>
    </location>
</feature>
<evidence type="ECO:0000256" key="2">
    <source>
        <dbReference type="ARBA" id="ARBA00005104"/>
    </source>
</evidence>
<keyword evidence="5" id="KW-0686">Riboflavin biosynthesis</keyword>
<keyword evidence="9" id="KW-0539">Nucleus</keyword>
<protein>
    <recommendedName>
        <fullName evidence="4">GTP cyclohydrolase II</fullName>
        <ecNumber evidence="4">3.5.4.25</ecNumber>
    </recommendedName>
</protein>
<evidence type="ECO:0000256" key="7">
    <source>
        <dbReference type="ARBA" id="ARBA00022801"/>
    </source>
</evidence>
<dbReference type="PANTHER" id="PTHR21327">
    <property type="entry name" value="GTP CYCLOHYDROLASE II-RELATED"/>
    <property type="match status" value="1"/>
</dbReference>
<keyword evidence="15" id="KW-1185">Reference proteome</keyword>
<dbReference type="EC" id="3.5.4.25" evidence="4"/>
<dbReference type="RefSeq" id="XP_023468698.1">
    <property type="nucleotide sequence ID" value="XM_023610671.1"/>
</dbReference>
<dbReference type="AlphaFoldDB" id="A0A2G4T1U2"/>
<feature type="region of interest" description="Disordered" evidence="11">
    <location>
        <begin position="367"/>
        <end position="456"/>
    </location>
</feature>
<dbReference type="GeneID" id="35441661"/>
<name>A0A2G4T1U2_RHIZD</name>
<dbReference type="Pfam" id="PF00925">
    <property type="entry name" value="GTP_cyclohydro2"/>
    <property type="match status" value="1"/>
</dbReference>
<feature type="compositionally biased region" description="Acidic residues" evidence="11">
    <location>
        <begin position="442"/>
        <end position="456"/>
    </location>
</feature>
<dbReference type="InterPro" id="IPR014813">
    <property type="entry name" value="Gnl3_N_dom"/>
</dbReference>
<dbReference type="EMBL" id="KZ303845">
    <property type="protein sequence ID" value="PHZ14990.1"/>
    <property type="molecule type" value="Genomic_DNA"/>
</dbReference>
<dbReference type="Pfam" id="PF08701">
    <property type="entry name" value="GN3L_Grn1"/>
    <property type="match status" value="1"/>
</dbReference>
<comment type="similarity">
    <text evidence="3">Belongs to the GTP cyclohydrolase II family.</text>
</comment>
<dbReference type="GO" id="GO:0005634">
    <property type="term" value="C:nucleus"/>
    <property type="evidence" value="ECO:0007669"/>
    <property type="project" value="UniProtKB-SubCell"/>
</dbReference>
<evidence type="ECO:0000256" key="3">
    <source>
        <dbReference type="ARBA" id="ARBA00008131"/>
    </source>
</evidence>
<reference evidence="14 15" key="1">
    <citation type="journal article" date="2016" name="Proc. Natl. Acad. Sci. U.S.A.">
        <title>Lipid metabolic changes in an early divergent fungus govern the establishment of a mutualistic symbiosis with endobacteria.</title>
        <authorList>
            <person name="Lastovetsky O.A."/>
            <person name="Gaspar M.L."/>
            <person name="Mondo S.J."/>
            <person name="LaButti K.M."/>
            <person name="Sandor L."/>
            <person name="Grigoriev I.V."/>
            <person name="Henry S.A."/>
            <person name="Pawlowska T.E."/>
        </authorList>
    </citation>
    <scope>NUCLEOTIDE SEQUENCE [LARGE SCALE GENOMIC DNA]</scope>
    <source>
        <strain evidence="14 15">ATCC 52813</strain>
    </source>
</reference>
<dbReference type="SUPFAM" id="SSF142695">
    <property type="entry name" value="RibA-like"/>
    <property type="match status" value="1"/>
</dbReference>
<evidence type="ECO:0000313" key="14">
    <source>
        <dbReference type="EMBL" id="PHZ14990.1"/>
    </source>
</evidence>
<organism evidence="14 15">
    <name type="scientific">Rhizopus microsporus ATCC 52813</name>
    <dbReference type="NCBI Taxonomy" id="1340429"/>
    <lineage>
        <taxon>Eukaryota</taxon>
        <taxon>Fungi</taxon>
        <taxon>Fungi incertae sedis</taxon>
        <taxon>Mucoromycota</taxon>
        <taxon>Mucoromycotina</taxon>
        <taxon>Mucoromycetes</taxon>
        <taxon>Mucorales</taxon>
        <taxon>Mucorineae</taxon>
        <taxon>Rhizopodaceae</taxon>
        <taxon>Rhizopus</taxon>
    </lineage>
</organism>
<gene>
    <name evidence="14" type="ORF">RHIMIDRAFT_249888</name>
</gene>
<comment type="pathway">
    <text evidence="2">Cofactor biosynthesis; riboflavin biosynthesis.</text>
</comment>
<keyword evidence="8" id="KW-0342">GTP-binding</keyword>
<dbReference type="STRING" id="1340429.A0A2G4T1U2"/>
<dbReference type="GO" id="GO:0005525">
    <property type="term" value="F:GTP binding"/>
    <property type="evidence" value="ECO:0007669"/>
    <property type="project" value="UniProtKB-KW"/>
</dbReference>
<feature type="domain" description="GTP cyclohydrolase II" evidence="12">
    <location>
        <begin position="147"/>
        <end position="292"/>
    </location>
</feature>
<evidence type="ECO:0000313" key="15">
    <source>
        <dbReference type="Proteomes" id="UP000242254"/>
    </source>
</evidence>
<keyword evidence="6" id="KW-0547">Nucleotide-binding</keyword>
<evidence type="ECO:0000256" key="9">
    <source>
        <dbReference type="ARBA" id="ARBA00023242"/>
    </source>
</evidence>
<feature type="compositionally biased region" description="Low complexity" evidence="11">
    <location>
        <begin position="328"/>
        <end position="340"/>
    </location>
</feature>
<evidence type="ECO:0000256" key="5">
    <source>
        <dbReference type="ARBA" id="ARBA00022619"/>
    </source>
</evidence>
<feature type="domain" description="Guanine nucleotide-binding protein-like 3 N-terminal" evidence="13">
    <location>
        <begin position="359"/>
        <end position="430"/>
    </location>
</feature>
<keyword evidence="7" id="KW-0378">Hydrolase</keyword>
<proteinExistence type="inferred from homology"/>
<evidence type="ECO:0000256" key="6">
    <source>
        <dbReference type="ARBA" id="ARBA00022741"/>
    </source>
</evidence>
<dbReference type="NCBIfam" id="NF001591">
    <property type="entry name" value="PRK00393.1"/>
    <property type="match status" value="1"/>
</dbReference>
<dbReference type="InterPro" id="IPR032677">
    <property type="entry name" value="GTP_cyclohydro_II"/>
</dbReference>
<dbReference type="Proteomes" id="UP000242254">
    <property type="component" value="Unassembled WGS sequence"/>
</dbReference>
<dbReference type="GO" id="GO:0003935">
    <property type="term" value="F:GTP cyclohydrolase II activity"/>
    <property type="evidence" value="ECO:0007669"/>
    <property type="project" value="UniProtKB-EC"/>
</dbReference>
<dbReference type="GO" id="GO:0009231">
    <property type="term" value="P:riboflavin biosynthetic process"/>
    <property type="evidence" value="ECO:0007669"/>
    <property type="project" value="UniProtKB-KW"/>
</dbReference>
<accession>A0A2G4T1U2</accession>
<feature type="compositionally biased region" description="Basic and acidic residues" evidence="11">
    <location>
        <begin position="398"/>
        <end position="417"/>
    </location>
</feature>
<dbReference type="CDD" id="cd00641">
    <property type="entry name" value="GTP_cyclohydro2"/>
    <property type="match status" value="1"/>
</dbReference>
<evidence type="ECO:0000256" key="4">
    <source>
        <dbReference type="ARBA" id="ARBA00012762"/>
    </source>
</evidence>
<evidence type="ECO:0000256" key="1">
    <source>
        <dbReference type="ARBA" id="ARBA00004123"/>
    </source>
</evidence>
<evidence type="ECO:0000256" key="11">
    <source>
        <dbReference type="SAM" id="MobiDB-lite"/>
    </source>
</evidence>
<dbReference type="InterPro" id="IPR036144">
    <property type="entry name" value="RibA-like_sf"/>
</dbReference>
<comment type="catalytic activity">
    <reaction evidence="10">
        <text>GTP + 4 H2O = 2,5-diamino-6-hydroxy-4-(5-phosphoribosylamino)-pyrimidine + formate + 2 phosphate + 3 H(+)</text>
        <dbReference type="Rhea" id="RHEA:23704"/>
        <dbReference type="ChEBI" id="CHEBI:15377"/>
        <dbReference type="ChEBI" id="CHEBI:15378"/>
        <dbReference type="ChEBI" id="CHEBI:15740"/>
        <dbReference type="ChEBI" id="CHEBI:37565"/>
        <dbReference type="ChEBI" id="CHEBI:43474"/>
        <dbReference type="ChEBI" id="CHEBI:58614"/>
        <dbReference type="EC" id="3.5.4.25"/>
    </reaction>
</comment>
<evidence type="ECO:0000259" key="13">
    <source>
        <dbReference type="Pfam" id="PF08701"/>
    </source>
</evidence>
<dbReference type="Gene3D" id="3.40.50.10990">
    <property type="entry name" value="GTP cyclohydrolase II"/>
    <property type="match status" value="1"/>
</dbReference>
<evidence type="ECO:0000256" key="8">
    <source>
        <dbReference type="ARBA" id="ARBA00023134"/>
    </source>
</evidence>
<evidence type="ECO:0000259" key="12">
    <source>
        <dbReference type="Pfam" id="PF00925"/>
    </source>
</evidence>
<comment type="subcellular location">
    <subcellularLocation>
        <location evidence="1">Nucleus</location>
    </subcellularLocation>
</comment>
<sequence length="456" mass="51925">MVSKVFTLFGMNVVSNDPSIEEKDKEKSRPTTVKEYVEFLKNQVHAPSAVTPMLVPDEHIKIQCQVRARIPTTQGGEMYLYLYKNNQDTKEHLAIVYGDDIRSKSLDKTWENETIMNRIVRGAYYGRLEEVVTDECRSLALTKDQESYLEAQQAKAKSEWRMLSEPPLVRIHSECFTGETVHSARCDCGEQLDSAMAQMQAAGRGVIVYLRQEGRGIGLLEKLKAYNLQDLGHDTVAANVLLQHPADGRTYGIANAILKDLQLKEVDLLTNNPDKIKQLESYGSIKVVKRRPMVPRSWSSPALNDGTNSAMPSPLLSHSRNEVSHLETSSPVPSSGSSTPRNELDKYLAVKGFIINKHNIIKDKIKEHQRKEKRQGRKNPQPQRKSKKDPGIPNNWPFKEELLNEVEKQRLEAEEEKKRKRAASRKKKAAKKATNENTKEQIEEEKEDEEEHSEEE</sequence>
<feature type="compositionally biased region" description="Polar residues" evidence="11">
    <location>
        <begin position="297"/>
        <end position="311"/>
    </location>
</feature>